<evidence type="ECO:0000313" key="4">
    <source>
        <dbReference type="Proteomes" id="UP001424441"/>
    </source>
</evidence>
<dbReference type="PROSITE" id="PS51208">
    <property type="entry name" value="AUTOTRANSPORTER"/>
    <property type="match status" value="1"/>
</dbReference>
<feature type="region of interest" description="Disordered" evidence="1">
    <location>
        <begin position="341"/>
        <end position="375"/>
    </location>
</feature>
<dbReference type="InterPro" id="IPR005546">
    <property type="entry name" value="Autotransporte_beta"/>
</dbReference>
<accession>A0ABP3RGR8</accession>
<reference evidence="4" key="1">
    <citation type="journal article" date="2019" name="Int. J. Syst. Evol. Microbiol.">
        <title>The Global Catalogue of Microorganisms (GCM) 10K type strain sequencing project: providing services to taxonomists for standard genome sequencing and annotation.</title>
        <authorList>
            <consortium name="The Broad Institute Genomics Platform"/>
            <consortium name="The Broad Institute Genome Sequencing Center for Infectious Disease"/>
            <person name="Wu L."/>
            <person name="Ma J."/>
        </authorList>
    </citation>
    <scope>NUCLEOTIDE SEQUENCE [LARGE SCALE GENOMIC DNA]</scope>
    <source>
        <strain evidence="4">JCM 15115</strain>
    </source>
</reference>
<protein>
    <submittedName>
        <fullName evidence="3">Autotransporter outer membrane beta-barrel domain-containing protein</fullName>
    </submittedName>
</protein>
<evidence type="ECO:0000313" key="3">
    <source>
        <dbReference type="EMBL" id="GAA0610320.1"/>
    </source>
</evidence>
<proteinExistence type="predicted"/>
<feature type="compositionally biased region" description="Polar residues" evidence="1">
    <location>
        <begin position="194"/>
        <end position="203"/>
    </location>
</feature>
<dbReference type="InterPro" id="IPR036709">
    <property type="entry name" value="Autotransporte_beta_dom_sf"/>
</dbReference>
<name>A0ABP3RGR8_9HYPH</name>
<dbReference type="SMART" id="SM00869">
    <property type="entry name" value="Autotransporter"/>
    <property type="match status" value="1"/>
</dbReference>
<gene>
    <name evidence="3" type="ORF">GCM10008943_27370</name>
</gene>
<dbReference type="Proteomes" id="UP001424441">
    <property type="component" value="Unassembled WGS sequence"/>
</dbReference>
<comment type="caution">
    <text evidence="3">The sequence shown here is derived from an EMBL/GenBank/DDBJ whole genome shotgun (WGS) entry which is preliminary data.</text>
</comment>
<feature type="region of interest" description="Disordered" evidence="1">
    <location>
        <begin position="184"/>
        <end position="215"/>
    </location>
</feature>
<keyword evidence="4" id="KW-1185">Reference proteome</keyword>
<evidence type="ECO:0000259" key="2">
    <source>
        <dbReference type="PROSITE" id="PS51208"/>
    </source>
</evidence>
<organism evidence="3 4">
    <name type="scientific">Paenochrobactrum glaciei</name>
    <dbReference type="NCBI Taxonomy" id="486407"/>
    <lineage>
        <taxon>Bacteria</taxon>
        <taxon>Pseudomonadati</taxon>
        <taxon>Pseudomonadota</taxon>
        <taxon>Alphaproteobacteria</taxon>
        <taxon>Hyphomicrobiales</taxon>
        <taxon>Brucellaceae</taxon>
        <taxon>Paenochrobactrum</taxon>
    </lineage>
</organism>
<dbReference type="EMBL" id="BAAADE010000007">
    <property type="protein sequence ID" value="GAA0610320.1"/>
    <property type="molecule type" value="Genomic_DNA"/>
</dbReference>
<sequence>MEGILLSTFGGVPMSSDLKTYSVVLPKIKHTLLAGVCLVSLGLETSFAQTVPAHINTVPSPVLSDLVNKGGATTHLLPPVNGKKGKDAYIKEGLLPKWVEATAGSSGNDGSPLTIDGGGYSAAGQNIFLAGSTGGAGGKGGSAGRLMKGDGAAGGNGGDGGNVSLNTTGNLTVHNGSGIVVFSNGGQGGKGGDKSTSIDNITSGAGGNGGNAGQVTVTNESQLTISGNQSFGIFAQAAGGHGGKAGDADNLIFNATAGLSGDGGSGGTVTIINSNNITTNGSGSDAIHGLSLGGNGAGAAEAKSLIGSATNGVAGNGGDAGTVTITNDKIVTTQGAQSNGLVGKSVGGKGGNGNNVTSGGSVDTTTADGGHGGNGGGVNIINKGSVTVSSGHAIYAESTGGAGGASGSATVALVKSESGNGGNGGNAGAIQVDNLGAVTTTGDLSSAVVAVSTGGEGGSANYTDGLLASEGGSGGHGGNGGAVSVNNQSSISTQGNNSNAIIAVSAGGKGGDSDFSVSELVASAGSGGAGGAAGDVVVNSQSDINRPAENVDSLSTMGDGSRGIYAQSVGGSGGNGGMAGALSGSLGPTTLSAAVAIGGNGGAGADAGNVHVTSFDHILTKGNQASGIEAVSQGGDGGNGGGALEAAINAKSFGAVVAIGGTGGNGGAGADSSVTFDGRIQTTGEGSHGIRSASAGGKGGDAGNTLSAGIGFTPDAANIAGSVGGAGGKGGAAGDASVDFTGKVITTGKNAHGILAESLGGEGGQSALNIAGAAGHIGATNGAGSWGRGAGDGGAAGNVNVETHGLLKTEGDGSDALVARSVGGQGGAAQQALSGTIGAQNASSNTNVSLAVAGNGGNGAEAGTVTVNNQAYIYTGGQDARAIAALSEGGAGGNGGTAVAGAANLAGINEGQSRIGLVGIAGSGGYGADGGVVNVTNSGEIYTTDVKSAGLQAHSLGGKGGNGGDGDAAHALFKVDIPNVNDDAPSAITYQLLAGGAGGQGGDSAQVVVSNHNKIFTGGNGSTGIDAQSIGGAGGNGGNSKLLFSAGDIPFDPIKNLIDKEAESRIIGAGGTGGAGGNGADVTLVNQGAIFTYGDDAAGILARSVGGQGGHSGDGSLGIGGGALTELVRAVGENTQTQSAILDQIFNWADDVSTGGDAGAVSVTNGVAGDMLAGRIQTSGDHSAALIAETLGGAGGDGGNGLGKIALGGDGGRGGHAGDVDVVNHASLATFGDQSSAIIARATGGAGGTGGDASSGGGGQEAYLTFGGRGGKGGNAANVSVDNHGSIWTTGDESRGIQAQSVGGAGGVSGVGQSKYVGIAGGALDQLARENLSWFGGTGAGGNGADVTVSNHAKIITEGDSSTAIEAKSLGGKGAKAAYASGIISLGGDGGVGGNAGNVDIANHGILITKGQNSAGIAALSQGGIGGAGGSIGTPYAREGFVSLGGRGGKGGDGADVSVANQGSILTFGKDSNAILAQSVGGAGSKAGDSKSKLIAVAGGAADGLINTQVDWYGRTGAGGNSGNVSVINGDALNPGATVLGSYGENAGLIVAKTTGGKGGAGGNSSGVLQFDVPVITGFEAAIGASVAGDGGLGGNAGDIKVENHAILVSLGDYSTGITAHSTGGRGGNGGYADVIETASGDNTLIPLTAVAGGLGGSGGDGGDVLVVNSGGIYTEGKQSSGISALSLGGSGGIAGNVRGGLSFAGSALNDLTNAPNGTGGRGGNIHVINGQPGHEKDNLIYTTGHSSIAINALSIGGDGSLAGVAFGALKLGGNGGNAGNAGTVSVENHAGLITKGDYSHSILAQSIGGTGGVGSRGNLNDFPEATNGTGGDAGSVSVVNSGVIVTSGNRAYAIAAESRGGMAVDAKAGDAGDVSVENSGVIITSGNAAYAITALSEGAVAGAVTVHNTGDVETAGENANGIAAKSLGKTSAGDVSIANSGDVITAGAGSNALTAASVVETDTLFASRAMPQVAQASAFEFETFDFVTFGGGQAGNVSIDHSGNLIAKGEGSSAIYAQSTGETNGNIDIVVQAESLLVGGSAGGAGVSIIDGAKNSLANHGTITAVGDKLGYVPGADGKLFAAGWVDGLAIQGTTGTTDISNSGLVVGIIDMGIGSNRFTNNQDAWMVAGTYIGLGGQSDSLFTNAGVLTSGGIGAVETTVIDGNFDQTETGNYLVDLDFAAGSAADQNMRVAASTSSASGKADRLDVTGQANLGGHLPVSISNTGHAKSGQNDYVIVRAEGGVQDDGMKLEAPNTAVATFTLGYTEHETVLGANIDYAAKGLTENGIAVGNTINDIQFDQTSPAFRPLASAIFAQADIASLQRTYDLIDGEGTAGAQQAYFSDTNAFIGAVSQQTNIWSNPYRQAETNASRNCTLKNNLCVESLWRGWYSGFGSNTSIKGDPYVVGSGDLKSHSKGMAAGLDYELTKDLLLGFSVGMSKADFKVSDRLTKGDIETGRTAIYGAYRHNNFYVDGLVGVDWFNASTDRLAAILPTAGNAGFSDRLQNDFSGYGINARLETGYRMDLGGVQVTPFAALQLSSFHMNSSTEYADITGGDLALYYKSRTIHSVPLSLGAQVDTRIDLGDNAHFSPYLRAAWVHEFANKRSVEAGFITAPGYEFVVHGAAQPRNSAQVEAGFNVQIETGLSLYGKVTGNFSGSNHDVSGSGGLRLRW</sequence>
<feature type="domain" description="Autotransporter" evidence="2">
    <location>
        <begin position="2382"/>
        <end position="2673"/>
    </location>
</feature>
<dbReference type="SUPFAM" id="SSF103515">
    <property type="entry name" value="Autotransporter"/>
    <property type="match status" value="1"/>
</dbReference>
<evidence type="ECO:0000256" key="1">
    <source>
        <dbReference type="SAM" id="MobiDB-lite"/>
    </source>
</evidence>